<gene>
    <name evidence="2" type="ORF">PVAP13_2KG342002</name>
</gene>
<dbReference type="AlphaFoldDB" id="A0A8T0W8R0"/>
<evidence type="ECO:0000313" key="2">
    <source>
        <dbReference type="EMBL" id="KAG2643548.1"/>
    </source>
</evidence>
<feature type="compositionally biased region" description="Low complexity" evidence="1">
    <location>
        <begin position="69"/>
        <end position="85"/>
    </location>
</feature>
<comment type="caution">
    <text evidence="2">The sequence shown here is derived from an EMBL/GenBank/DDBJ whole genome shotgun (WGS) entry which is preliminary data.</text>
</comment>
<name>A0A8T0W8R0_PANVG</name>
<dbReference type="EMBL" id="CM029039">
    <property type="protein sequence ID" value="KAG2643548.1"/>
    <property type="molecule type" value="Genomic_DNA"/>
</dbReference>
<reference evidence="2" key="1">
    <citation type="submission" date="2020-05" db="EMBL/GenBank/DDBJ databases">
        <title>WGS assembly of Panicum virgatum.</title>
        <authorList>
            <person name="Lovell J.T."/>
            <person name="Jenkins J."/>
            <person name="Shu S."/>
            <person name="Juenger T.E."/>
            <person name="Schmutz J."/>
        </authorList>
    </citation>
    <scope>NUCLEOTIDE SEQUENCE</scope>
    <source>
        <strain evidence="2">AP13</strain>
    </source>
</reference>
<proteinExistence type="predicted"/>
<protein>
    <submittedName>
        <fullName evidence="2">Uncharacterized protein</fullName>
    </submittedName>
</protein>
<evidence type="ECO:0000313" key="3">
    <source>
        <dbReference type="Proteomes" id="UP000823388"/>
    </source>
</evidence>
<feature type="compositionally biased region" description="Low complexity" evidence="1">
    <location>
        <begin position="94"/>
        <end position="111"/>
    </location>
</feature>
<dbReference type="Proteomes" id="UP000823388">
    <property type="component" value="Chromosome 2K"/>
</dbReference>
<evidence type="ECO:0000256" key="1">
    <source>
        <dbReference type="SAM" id="MobiDB-lite"/>
    </source>
</evidence>
<feature type="compositionally biased region" description="Basic residues" evidence="1">
    <location>
        <begin position="34"/>
        <end position="45"/>
    </location>
</feature>
<organism evidence="2 3">
    <name type="scientific">Panicum virgatum</name>
    <name type="common">Blackwell switchgrass</name>
    <dbReference type="NCBI Taxonomy" id="38727"/>
    <lineage>
        <taxon>Eukaryota</taxon>
        <taxon>Viridiplantae</taxon>
        <taxon>Streptophyta</taxon>
        <taxon>Embryophyta</taxon>
        <taxon>Tracheophyta</taxon>
        <taxon>Spermatophyta</taxon>
        <taxon>Magnoliopsida</taxon>
        <taxon>Liliopsida</taxon>
        <taxon>Poales</taxon>
        <taxon>Poaceae</taxon>
        <taxon>PACMAD clade</taxon>
        <taxon>Panicoideae</taxon>
        <taxon>Panicodae</taxon>
        <taxon>Paniceae</taxon>
        <taxon>Panicinae</taxon>
        <taxon>Panicum</taxon>
        <taxon>Panicum sect. Hiantes</taxon>
    </lineage>
</organism>
<keyword evidence="3" id="KW-1185">Reference proteome</keyword>
<feature type="compositionally biased region" description="Pro residues" evidence="1">
    <location>
        <begin position="58"/>
        <end position="68"/>
    </location>
</feature>
<feature type="region of interest" description="Disordered" evidence="1">
    <location>
        <begin position="34"/>
        <end position="117"/>
    </location>
</feature>
<sequence length="192" mass="20262">MAYRAARGGEGWRRGEVMPRWGEAVQAVLLLRRRRRPGRRLRGRVRSGGGPRARARPLAPPPPPPPSSPSAVDVAWRAGASRSRCSGGGGGGRPTPRTETAGTTAAASGRAARGEREREWAVGRRWVRRGGAGEGRAAAQVAGRRRCGVPPAACSNPSCSPRLRKGGRVAVAAAHPQPPQPNGWCWAAERLG</sequence>
<accession>A0A8T0W8R0</accession>